<dbReference type="InParanoid" id="G0ND41"/>
<dbReference type="eggNOG" id="KOG1430">
    <property type="taxonomic scope" value="Eukaryota"/>
</dbReference>
<reference evidence="2" key="1">
    <citation type="submission" date="2011-07" db="EMBL/GenBank/DDBJ databases">
        <authorList>
            <consortium name="Caenorhabditis brenneri Sequencing and Analysis Consortium"/>
            <person name="Wilson R.K."/>
        </authorList>
    </citation>
    <scope>NUCLEOTIDE SEQUENCE [LARGE SCALE GENOMIC DNA]</scope>
    <source>
        <strain evidence="2">PB2801</strain>
    </source>
</reference>
<dbReference type="STRING" id="135651.G0ND41"/>
<protein>
    <submittedName>
        <fullName evidence="1">Uncharacterized protein</fullName>
    </submittedName>
</protein>
<keyword evidence="2" id="KW-1185">Reference proteome</keyword>
<evidence type="ECO:0000313" key="1">
    <source>
        <dbReference type="EMBL" id="EGT57759.1"/>
    </source>
</evidence>
<dbReference type="EMBL" id="GL379865">
    <property type="protein sequence ID" value="EGT57759.1"/>
    <property type="molecule type" value="Genomic_DNA"/>
</dbReference>
<dbReference type="Proteomes" id="UP000008068">
    <property type="component" value="Unassembled WGS sequence"/>
</dbReference>
<accession>G0ND41</accession>
<proteinExistence type="predicted"/>
<sequence length="106" mass="11842">MELPEAHQYVLSKSYVEFKAVCVRGIYGAEDPVVRRSNSREEAVFFMVGSGLNCAKGFALDDEKIKKPNDLHGRELILEESPNPSPKLTVCGKVKWSRNLMVSTVV</sequence>
<gene>
    <name evidence="1" type="ORF">CAEBREN_03131</name>
</gene>
<dbReference type="AlphaFoldDB" id="G0ND41"/>
<organism evidence="2">
    <name type="scientific">Caenorhabditis brenneri</name>
    <name type="common">Nematode worm</name>
    <dbReference type="NCBI Taxonomy" id="135651"/>
    <lineage>
        <taxon>Eukaryota</taxon>
        <taxon>Metazoa</taxon>
        <taxon>Ecdysozoa</taxon>
        <taxon>Nematoda</taxon>
        <taxon>Chromadorea</taxon>
        <taxon>Rhabditida</taxon>
        <taxon>Rhabditina</taxon>
        <taxon>Rhabditomorpha</taxon>
        <taxon>Rhabditoidea</taxon>
        <taxon>Rhabditidae</taxon>
        <taxon>Peloderinae</taxon>
        <taxon>Caenorhabditis</taxon>
    </lineage>
</organism>
<name>G0ND41_CAEBE</name>
<evidence type="ECO:0000313" key="2">
    <source>
        <dbReference type="Proteomes" id="UP000008068"/>
    </source>
</evidence>
<dbReference type="HOGENOM" id="CLU_2225532_0_0_1"/>